<gene>
    <name evidence="2" type="ORF">MCYG_04617</name>
</gene>
<dbReference type="GeneID" id="9229995"/>
<feature type="compositionally biased region" description="Polar residues" evidence="1">
    <location>
        <begin position="9"/>
        <end position="24"/>
    </location>
</feature>
<organism evidence="2 3">
    <name type="scientific">Arthroderma otae (strain ATCC MYA-4605 / CBS 113480)</name>
    <name type="common">Microsporum canis</name>
    <dbReference type="NCBI Taxonomy" id="554155"/>
    <lineage>
        <taxon>Eukaryota</taxon>
        <taxon>Fungi</taxon>
        <taxon>Dikarya</taxon>
        <taxon>Ascomycota</taxon>
        <taxon>Pezizomycotina</taxon>
        <taxon>Eurotiomycetes</taxon>
        <taxon>Eurotiomycetidae</taxon>
        <taxon>Onygenales</taxon>
        <taxon>Arthrodermataceae</taxon>
        <taxon>Microsporum</taxon>
    </lineage>
</organism>
<dbReference type="OMA" id="VRIWNEV"/>
<keyword evidence="3" id="KW-1185">Reference proteome</keyword>
<dbReference type="STRING" id="554155.C5FNU5"/>
<protein>
    <submittedName>
        <fullName evidence="2">Uncharacterized protein</fullName>
    </submittedName>
</protein>
<dbReference type="AlphaFoldDB" id="C5FNU5"/>
<dbReference type="VEuPathDB" id="FungiDB:MCYG_04617"/>
<dbReference type="eggNOG" id="ENOG502SNA7">
    <property type="taxonomic scope" value="Eukaryota"/>
</dbReference>
<dbReference type="EMBL" id="DS995704">
    <property type="protein sequence ID" value="EEQ31798.1"/>
    <property type="molecule type" value="Genomic_DNA"/>
</dbReference>
<evidence type="ECO:0000313" key="2">
    <source>
        <dbReference type="EMBL" id="EEQ31798.1"/>
    </source>
</evidence>
<dbReference type="RefSeq" id="XP_002846880.1">
    <property type="nucleotide sequence ID" value="XM_002846834.1"/>
</dbReference>
<accession>C5FNU5</accession>
<proteinExistence type="predicted"/>
<sequence length="258" mass="28981">MVDRLDASFTGSGQSTENRDMPSQSPLTAVYKVHLHCFEQLPQKQSQPRIISFKLDRIVSNSGGDLPDVRIWNEVGDFVGKTVDPEKVEAGNIGEIKVQHDNQGVYTLSSANDDTVCIAWVSTAWTDDGSGNKYAVTGDFSEPCVPSNLRISDKMDHQPNCFWIDKNGDQPMTGFQSQFDENNKDPKRLCNNVDFGLREENGPSTINSYTKRKRGTPTRTRRYTPRYSGDEKTRCFNLGRQRISTARETELVNTTSAE</sequence>
<evidence type="ECO:0000256" key="1">
    <source>
        <dbReference type="SAM" id="MobiDB-lite"/>
    </source>
</evidence>
<feature type="region of interest" description="Disordered" evidence="1">
    <location>
        <begin position="1"/>
        <end position="24"/>
    </location>
</feature>
<reference evidence="3" key="1">
    <citation type="journal article" date="2012" name="MBio">
        <title>Comparative genome analysis of Trichophyton rubrum and related dermatophytes reveals candidate genes involved in infection.</title>
        <authorList>
            <person name="Martinez D.A."/>
            <person name="Oliver B.G."/>
            <person name="Graeser Y."/>
            <person name="Goldberg J.M."/>
            <person name="Li W."/>
            <person name="Martinez-Rossi N.M."/>
            <person name="Monod M."/>
            <person name="Shelest E."/>
            <person name="Barton R.C."/>
            <person name="Birch E."/>
            <person name="Brakhage A.A."/>
            <person name="Chen Z."/>
            <person name="Gurr S.J."/>
            <person name="Heiman D."/>
            <person name="Heitman J."/>
            <person name="Kosti I."/>
            <person name="Rossi A."/>
            <person name="Saif S."/>
            <person name="Samalova M."/>
            <person name="Saunders C.W."/>
            <person name="Shea T."/>
            <person name="Summerbell R.C."/>
            <person name="Xu J."/>
            <person name="Young S."/>
            <person name="Zeng Q."/>
            <person name="Birren B.W."/>
            <person name="Cuomo C.A."/>
            <person name="White T.C."/>
        </authorList>
    </citation>
    <scope>NUCLEOTIDE SEQUENCE [LARGE SCALE GENOMIC DNA]</scope>
    <source>
        <strain evidence="3">ATCC MYA-4605 / CBS 113480</strain>
    </source>
</reference>
<dbReference type="OrthoDB" id="5365129at2759"/>
<dbReference type="HOGENOM" id="CLU_1077588_0_0_1"/>
<evidence type="ECO:0000313" key="3">
    <source>
        <dbReference type="Proteomes" id="UP000002035"/>
    </source>
</evidence>
<name>C5FNU5_ARTOC</name>
<dbReference type="Proteomes" id="UP000002035">
    <property type="component" value="Unassembled WGS sequence"/>
</dbReference>